<gene>
    <name evidence="1" type="ORF">BP6252_03882</name>
</gene>
<protein>
    <submittedName>
        <fullName evidence="1">Uncharacterized protein</fullName>
    </submittedName>
</protein>
<evidence type="ECO:0000313" key="1">
    <source>
        <dbReference type="EMBL" id="RDW82770.1"/>
    </source>
</evidence>
<name>A0A3D8S952_9HELO</name>
<dbReference type="Proteomes" id="UP000256645">
    <property type="component" value="Unassembled WGS sequence"/>
</dbReference>
<sequence length="172" mass="18091">MLPPSTLAHIALPQNEQVCASVENVAGDMARLFTPPGRQINMGPGVMGVSTNTTLPTTAAFQTEGYADATGALLPHSAHQSPTSSCYCGTCAAIIQRGSLESLHADRHEAMDTPSREDSILNVGFLVPALTRCYVLCRTKTCANEGPGSLGMVQQKPTHRACAVHLFPAVTS</sequence>
<organism evidence="1 2">
    <name type="scientific">Coleophoma cylindrospora</name>
    <dbReference type="NCBI Taxonomy" id="1849047"/>
    <lineage>
        <taxon>Eukaryota</taxon>
        <taxon>Fungi</taxon>
        <taxon>Dikarya</taxon>
        <taxon>Ascomycota</taxon>
        <taxon>Pezizomycotina</taxon>
        <taxon>Leotiomycetes</taxon>
        <taxon>Helotiales</taxon>
        <taxon>Dermateaceae</taxon>
        <taxon>Coleophoma</taxon>
    </lineage>
</organism>
<evidence type="ECO:0000313" key="2">
    <source>
        <dbReference type="Proteomes" id="UP000256645"/>
    </source>
</evidence>
<dbReference type="EMBL" id="PDLM01000003">
    <property type="protein sequence ID" value="RDW82770.1"/>
    <property type="molecule type" value="Genomic_DNA"/>
</dbReference>
<dbReference type="AlphaFoldDB" id="A0A3D8S952"/>
<comment type="caution">
    <text evidence="1">The sequence shown here is derived from an EMBL/GenBank/DDBJ whole genome shotgun (WGS) entry which is preliminary data.</text>
</comment>
<reference evidence="1 2" key="1">
    <citation type="journal article" date="2018" name="IMA Fungus">
        <title>IMA Genome-F 9: Draft genome sequence of Annulohypoxylon stygium, Aspergillus mulundensis, Berkeleyomyces basicola (syn. Thielaviopsis basicola), Ceratocystis smalleyi, two Cercospora beticola strains, Coleophoma cylindrospora, Fusarium fracticaudum, Phialophora cf. hyalina, and Morchella septimelata.</title>
        <authorList>
            <person name="Wingfield B.D."/>
            <person name="Bills G.F."/>
            <person name="Dong Y."/>
            <person name="Huang W."/>
            <person name="Nel W.J."/>
            <person name="Swalarsk-Parry B.S."/>
            <person name="Vaghefi N."/>
            <person name="Wilken P.M."/>
            <person name="An Z."/>
            <person name="de Beer Z.W."/>
            <person name="De Vos L."/>
            <person name="Chen L."/>
            <person name="Duong T.A."/>
            <person name="Gao Y."/>
            <person name="Hammerbacher A."/>
            <person name="Kikkert J.R."/>
            <person name="Li Y."/>
            <person name="Li H."/>
            <person name="Li K."/>
            <person name="Li Q."/>
            <person name="Liu X."/>
            <person name="Ma X."/>
            <person name="Naidoo K."/>
            <person name="Pethybridge S.J."/>
            <person name="Sun J."/>
            <person name="Steenkamp E.T."/>
            <person name="van der Nest M.A."/>
            <person name="van Wyk S."/>
            <person name="Wingfield M.J."/>
            <person name="Xiong C."/>
            <person name="Yue Q."/>
            <person name="Zhang X."/>
        </authorList>
    </citation>
    <scope>NUCLEOTIDE SEQUENCE [LARGE SCALE GENOMIC DNA]</scope>
    <source>
        <strain evidence="1 2">BP6252</strain>
    </source>
</reference>
<accession>A0A3D8S952</accession>
<proteinExistence type="predicted"/>
<keyword evidence="2" id="KW-1185">Reference proteome</keyword>